<feature type="transmembrane region" description="Helical" evidence="1">
    <location>
        <begin position="139"/>
        <end position="167"/>
    </location>
</feature>
<feature type="transmembrane region" description="Helical" evidence="1">
    <location>
        <begin position="76"/>
        <end position="98"/>
    </location>
</feature>
<evidence type="ECO:0000313" key="3">
    <source>
        <dbReference type="Proteomes" id="UP000469523"/>
    </source>
</evidence>
<dbReference type="InterPro" id="IPR024529">
    <property type="entry name" value="ECF_trnsprt_substrate-spec"/>
</dbReference>
<gene>
    <name evidence="2" type="ORF">FYJ83_05520</name>
</gene>
<sequence>MEKTNRTKELVIAGTLLAMGIIITNIFHATGIPGTIFLPMHIPVFLGGLLLPPYLALILGMIMPIISSIISGMPPLFPMAVIMVFELGAYGLIASILYRKMKIPPIIALIISMIGGRLMAGLVVFLLATFFAVELSPMTFVISGVITGLPGIGIQLVLIPSLIYGIVRYTTIDLDY</sequence>
<keyword evidence="1" id="KW-0472">Membrane</keyword>
<evidence type="ECO:0000313" key="2">
    <source>
        <dbReference type="EMBL" id="MSU00922.1"/>
    </source>
</evidence>
<name>A0A6N7XJH7_9FIRM</name>
<organism evidence="2 3">
    <name type="scientific">Tissierella pigra</name>
    <dbReference type="NCBI Taxonomy" id="2607614"/>
    <lineage>
        <taxon>Bacteria</taxon>
        <taxon>Bacillati</taxon>
        <taxon>Bacillota</taxon>
        <taxon>Tissierellia</taxon>
        <taxon>Tissierellales</taxon>
        <taxon>Tissierellaceae</taxon>
        <taxon>Tissierella</taxon>
    </lineage>
</organism>
<dbReference type="Pfam" id="PF12822">
    <property type="entry name" value="ECF_trnsprt"/>
    <property type="match status" value="1"/>
</dbReference>
<reference evidence="2 3" key="1">
    <citation type="submission" date="2019-09" db="EMBL/GenBank/DDBJ databases">
        <title>In-depth cultivation of the pig gut microbiome towards novel bacterial diversity and tailored functional studies.</title>
        <authorList>
            <person name="Wylensek D."/>
            <person name="Hitch T.C.A."/>
            <person name="Clavel T."/>
        </authorList>
    </citation>
    <scope>NUCLEOTIDE SEQUENCE [LARGE SCALE GENOMIC DNA]</scope>
    <source>
        <strain evidence="2 3">WCA3-693-APC-4?</strain>
    </source>
</reference>
<keyword evidence="3" id="KW-1185">Reference proteome</keyword>
<evidence type="ECO:0000256" key="1">
    <source>
        <dbReference type="SAM" id="Phobius"/>
    </source>
</evidence>
<feature type="transmembrane region" description="Helical" evidence="1">
    <location>
        <begin position="12"/>
        <end position="32"/>
    </location>
</feature>
<comment type="caution">
    <text evidence="2">The sequence shown here is derived from an EMBL/GenBank/DDBJ whole genome shotgun (WGS) entry which is preliminary data.</text>
</comment>
<proteinExistence type="predicted"/>
<dbReference type="RefSeq" id="WP_154439346.1">
    <property type="nucleotide sequence ID" value="NZ_JAHLPJ010000001.1"/>
</dbReference>
<dbReference type="Gene3D" id="1.10.1760.20">
    <property type="match status" value="1"/>
</dbReference>
<dbReference type="GO" id="GO:0022857">
    <property type="term" value="F:transmembrane transporter activity"/>
    <property type="evidence" value="ECO:0007669"/>
    <property type="project" value="InterPro"/>
</dbReference>
<dbReference type="AlphaFoldDB" id="A0A6N7XJH7"/>
<keyword evidence="1" id="KW-1133">Transmembrane helix</keyword>
<accession>A0A6N7XJH7</accession>
<dbReference type="Proteomes" id="UP000469523">
    <property type="component" value="Unassembled WGS sequence"/>
</dbReference>
<feature type="transmembrane region" description="Helical" evidence="1">
    <location>
        <begin position="105"/>
        <end position="133"/>
    </location>
</feature>
<keyword evidence="1" id="KW-0812">Transmembrane</keyword>
<protein>
    <submittedName>
        <fullName evidence="2">ECF transporter S component</fullName>
    </submittedName>
</protein>
<dbReference type="EMBL" id="VUNQ01000009">
    <property type="protein sequence ID" value="MSU00922.1"/>
    <property type="molecule type" value="Genomic_DNA"/>
</dbReference>
<feature type="transmembrane region" description="Helical" evidence="1">
    <location>
        <begin position="44"/>
        <end position="70"/>
    </location>
</feature>